<comment type="caution">
    <text evidence="1">The sequence shown here is derived from an EMBL/GenBank/DDBJ whole genome shotgun (WGS) entry which is preliminary data.</text>
</comment>
<evidence type="ECO:0000313" key="1">
    <source>
        <dbReference type="EMBL" id="KAK8557834.1"/>
    </source>
</evidence>
<dbReference type="EMBL" id="JBBPBM010000016">
    <property type="protein sequence ID" value="KAK8557834.1"/>
    <property type="molecule type" value="Genomic_DNA"/>
</dbReference>
<accession>A0ABR2ED03</accession>
<reference evidence="1 2" key="1">
    <citation type="journal article" date="2024" name="G3 (Bethesda)">
        <title>Genome assembly of Hibiscus sabdariffa L. provides insights into metabolisms of medicinal natural products.</title>
        <authorList>
            <person name="Kim T."/>
        </authorList>
    </citation>
    <scope>NUCLEOTIDE SEQUENCE [LARGE SCALE GENOMIC DNA]</scope>
    <source>
        <strain evidence="1">TK-2024</strain>
        <tissue evidence="1">Old leaves</tissue>
    </source>
</reference>
<keyword evidence="2" id="KW-1185">Reference proteome</keyword>
<sequence length="154" mass="16880">MEWEGREGRCGEGRIAFGEPHRRLVGITPEHRREPNRRWGVVLRTPMVATRGAMVCKGHAPECLGPPCHPVVCDACATVGPTPHDGVRGSSTLGSARCRWCVRHPQARACHRPMVCEATAPWAPSLADGVRGYRTLGSFPSRWCARHPHPGLLP</sequence>
<evidence type="ECO:0000313" key="2">
    <source>
        <dbReference type="Proteomes" id="UP001472677"/>
    </source>
</evidence>
<organism evidence="1 2">
    <name type="scientific">Hibiscus sabdariffa</name>
    <name type="common">roselle</name>
    <dbReference type="NCBI Taxonomy" id="183260"/>
    <lineage>
        <taxon>Eukaryota</taxon>
        <taxon>Viridiplantae</taxon>
        <taxon>Streptophyta</taxon>
        <taxon>Embryophyta</taxon>
        <taxon>Tracheophyta</taxon>
        <taxon>Spermatophyta</taxon>
        <taxon>Magnoliopsida</taxon>
        <taxon>eudicotyledons</taxon>
        <taxon>Gunneridae</taxon>
        <taxon>Pentapetalae</taxon>
        <taxon>rosids</taxon>
        <taxon>malvids</taxon>
        <taxon>Malvales</taxon>
        <taxon>Malvaceae</taxon>
        <taxon>Malvoideae</taxon>
        <taxon>Hibiscus</taxon>
    </lineage>
</organism>
<proteinExistence type="predicted"/>
<protein>
    <submittedName>
        <fullName evidence="1">Uncharacterized protein</fullName>
    </submittedName>
</protein>
<dbReference type="Proteomes" id="UP001472677">
    <property type="component" value="Unassembled WGS sequence"/>
</dbReference>
<gene>
    <name evidence="1" type="ORF">V6N12_010058</name>
</gene>
<name>A0ABR2ED03_9ROSI</name>